<feature type="chain" id="PRO_5029004750" description="Serine/threonine protein kinase" evidence="1">
    <location>
        <begin position="28"/>
        <end position="230"/>
    </location>
</feature>
<evidence type="ECO:0000256" key="1">
    <source>
        <dbReference type="SAM" id="SignalP"/>
    </source>
</evidence>
<evidence type="ECO:0000313" key="2">
    <source>
        <dbReference type="EMBL" id="QKW54415.1"/>
    </source>
</evidence>
<dbReference type="Proteomes" id="UP000509303">
    <property type="component" value="Chromosome"/>
</dbReference>
<keyword evidence="1" id="KW-0732">Signal</keyword>
<gene>
    <name evidence="2" type="ORF">HUT08_10660</name>
</gene>
<dbReference type="AlphaFoldDB" id="A0A7H8NJ55"/>
<feature type="signal peptide" evidence="1">
    <location>
        <begin position="1"/>
        <end position="27"/>
    </location>
</feature>
<accession>A0A7H8NJ55</accession>
<keyword evidence="3" id="KW-1185">Reference proteome</keyword>
<proteinExistence type="predicted"/>
<evidence type="ECO:0008006" key="4">
    <source>
        <dbReference type="Google" id="ProtNLM"/>
    </source>
</evidence>
<sequence>MDLMRRLSVMTAAIAAITLALIIPASAAPAERTAASVGPVQLYIGGLGSGPYNVAVQSAVGTAMDSAVSRGFDPARCNLVKGPTVVNQLPNGYVQVAVEYLCAGDPYAPGPTFVLNRYHKSSDTQSNTWYHPNGYQLQGPLGSLYTYAAEGTTPLYLCQVRGDHFTSTDVNCEGQQYVTRLGWLYTTQPDGVATVQLLRCLRNENRQIFDSIQSNCEGQTHGGVLGYTLA</sequence>
<reference evidence="2 3" key="1">
    <citation type="submission" date="2020-06" db="EMBL/GenBank/DDBJ databases">
        <title>Genome mining for natural products.</title>
        <authorList>
            <person name="Zhang B."/>
            <person name="Shi J."/>
            <person name="Ge H."/>
        </authorList>
    </citation>
    <scope>NUCLEOTIDE SEQUENCE [LARGE SCALE GENOMIC DNA]</scope>
    <source>
        <strain evidence="2 3">NA00687</strain>
    </source>
</reference>
<evidence type="ECO:0000313" key="3">
    <source>
        <dbReference type="Proteomes" id="UP000509303"/>
    </source>
</evidence>
<dbReference type="EMBL" id="CP054929">
    <property type="protein sequence ID" value="QKW54415.1"/>
    <property type="molecule type" value="Genomic_DNA"/>
</dbReference>
<organism evidence="2 3">
    <name type="scientific">Streptomyces buecherae</name>
    <dbReference type="NCBI Taxonomy" id="2763006"/>
    <lineage>
        <taxon>Bacteria</taxon>
        <taxon>Bacillati</taxon>
        <taxon>Actinomycetota</taxon>
        <taxon>Actinomycetes</taxon>
        <taxon>Kitasatosporales</taxon>
        <taxon>Streptomycetaceae</taxon>
        <taxon>Streptomyces</taxon>
    </lineage>
</organism>
<name>A0A7H8NJ55_9ACTN</name>
<protein>
    <recommendedName>
        <fullName evidence="4">Serine/threonine protein kinase</fullName>
    </recommendedName>
</protein>